<keyword evidence="2" id="KW-1185">Reference proteome</keyword>
<dbReference type="Proteomes" id="UP000277204">
    <property type="component" value="Unassembled WGS sequence"/>
</dbReference>
<gene>
    <name evidence="1" type="ORF">SMRZ_LOCUS2726</name>
</gene>
<sequence length="158" mass="18055">MCLPQTDAFQTLWRRLQCLPPVEYISDNPVRISKGPQSAQNIISVYINFNELFDYFHSIQKQSDEYRLMKMINHSRNGAQPQNQNSYTICNENRSNRGSLGNDFNKLAVSDEKPSDNICPTDIQRKIDSKTTVCSANDYLTAVNLFAPCNIVLIIFVN</sequence>
<reference evidence="1 2" key="1">
    <citation type="submission" date="2018-11" db="EMBL/GenBank/DDBJ databases">
        <authorList>
            <consortium name="Pathogen Informatics"/>
        </authorList>
    </citation>
    <scope>NUCLEOTIDE SEQUENCE [LARGE SCALE GENOMIC DNA]</scope>
    <source>
        <strain evidence="1 2">Zambia</strain>
    </source>
</reference>
<name>A0A183LG01_9TREM</name>
<dbReference type="EMBL" id="UZAI01000718">
    <property type="protein sequence ID" value="VDO55832.1"/>
    <property type="molecule type" value="Genomic_DNA"/>
</dbReference>
<protein>
    <submittedName>
        <fullName evidence="1">Uncharacterized protein</fullName>
    </submittedName>
</protein>
<dbReference type="AlphaFoldDB" id="A0A183LG01"/>
<dbReference type="STRING" id="48269.A0A183LG01"/>
<proteinExistence type="predicted"/>
<accession>A0A183LG01</accession>
<organism evidence="1 2">
    <name type="scientific">Schistosoma margrebowiei</name>
    <dbReference type="NCBI Taxonomy" id="48269"/>
    <lineage>
        <taxon>Eukaryota</taxon>
        <taxon>Metazoa</taxon>
        <taxon>Spiralia</taxon>
        <taxon>Lophotrochozoa</taxon>
        <taxon>Platyhelminthes</taxon>
        <taxon>Trematoda</taxon>
        <taxon>Digenea</taxon>
        <taxon>Strigeidida</taxon>
        <taxon>Schistosomatoidea</taxon>
        <taxon>Schistosomatidae</taxon>
        <taxon>Schistosoma</taxon>
    </lineage>
</organism>
<evidence type="ECO:0000313" key="1">
    <source>
        <dbReference type="EMBL" id="VDO55832.1"/>
    </source>
</evidence>
<evidence type="ECO:0000313" key="2">
    <source>
        <dbReference type="Proteomes" id="UP000277204"/>
    </source>
</evidence>